<dbReference type="STRING" id="1450539.A0A318ZS54"/>
<evidence type="ECO:0000313" key="2">
    <source>
        <dbReference type="EMBL" id="PYH49927.1"/>
    </source>
</evidence>
<keyword evidence="3" id="KW-1185">Reference proteome</keyword>
<protein>
    <submittedName>
        <fullName evidence="2">Uncharacterized protein</fullName>
    </submittedName>
</protein>
<dbReference type="RefSeq" id="XP_025435909.1">
    <property type="nucleotide sequence ID" value="XM_025578481.1"/>
</dbReference>
<feature type="compositionally biased region" description="Basic residues" evidence="1">
    <location>
        <begin position="77"/>
        <end position="102"/>
    </location>
</feature>
<feature type="compositionally biased region" description="Polar residues" evidence="1">
    <location>
        <begin position="301"/>
        <end position="318"/>
    </location>
</feature>
<dbReference type="AlphaFoldDB" id="A0A318ZS54"/>
<evidence type="ECO:0000256" key="1">
    <source>
        <dbReference type="SAM" id="MobiDB-lite"/>
    </source>
</evidence>
<feature type="region of interest" description="Disordered" evidence="1">
    <location>
        <begin position="21"/>
        <end position="113"/>
    </location>
</feature>
<feature type="compositionally biased region" description="Polar residues" evidence="1">
    <location>
        <begin position="327"/>
        <end position="361"/>
    </location>
</feature>
<reference evidence="2 3" key="1">
    <citation type="submission" date="2016-12" db="EMBL/GenBank/DDBJ databases">
        <title>The genomes of Aspergillus section Nigri reveals drivers in fungal speciation.</title>
        <authorList>
            <consortium name="DOE Joint Genome Institute"/>
            <person name="Vesth T.C."/>
            <person name="Nybo J."/>
            <person name="Theobald S."/>
            <person name="Brandl J."/>
            <person name="Frisvad J.C."/>
            <person name="Nielsen K.F."/>
            <person name="Lyhne E.K."/>
            <person name="Kogle M.E."/>
            <person name="Kuo A."/>
            <person name="Riley R."/>
            <person name="Clum A."/>
            <person name="Nolan M."/>
            <person name="Lipzen A."/>
            <person name="Salamov A."/>
            <person name="Henrissat B."/>
            <person name="Wiebenga A."/>
            <person name="De Vries R.P."/>
            <person name="Grigoriev I.V."/>
            <person name="Mortensen U.H."/>
            <person name="Andersen M.R."/>
            <person name="Baker S.E."/>
        </authorList>
    </citation>
    <scope>NUCLEOTIDE SEQUENCE [LARGE SCALE GENOMIC DNA]</scope>
    <source>
        <strain evidence="2 3">JOP 1030-1</strain>
    </source>
</reference>
<proteinExistence type="predicted"/>
<organism evidence="2 3">
    <name type="scientific">Aspergillus saccharolyticus JOP 1030-1</name>
    <dbReference type="NCBI Taxonomy" id="1450539"/>
    <lineage>
        <taxon>Eukaryota</taxon>
        <taxon>Fungi</taxon>
        <taxon>Dikarya</taxon>
        <taxon>Ascomycota</taxon>
        <taxon>Pezizomycotina</taxon>
        <taxon>Eurotiomycetes</taxon>
        <taxon>Eurotiomycetidae</taxon>
        <taxon>Eurotiales</taxon>
        <taxon>Aspergillaceae</taxon>
        <taxon>Aspergillus</taxon>
        <taxon>Aspergillus subgen. Circumdati</taxon>
    </lineage>
</organism>
<feature type="compositionally biased region" description="Basic and acidic residues" evidence="1">
    <location>
        <begin position="103"/>
        <end position="113"/>
    </location>
</feature>
<dbReference type="OrthoDB" id="5374844at2759"/>
<dbReference type="EMBL" id="KZ821218">
    <property type="protein sequence ID" value="PYH49927.1"/>
    <property type="molecule type" value="Genomic_DNA"/>
</dbReference>
<name>A0A318ZS54_9EURO</name>
<sequence>MPSFASCKPIDRRVARCISDAVNWDEDLRPSNEPDEGQARRGSTEATSIPSPSPGEPCDFGKSHKPQSAKSIATAKPKGRKPSTRRRTRTAVKKPSFRRRGKPVSDDVGKGEKVESRRKRLIEVLQHACNQRIDGSDHPLASPANKISHDDMLSPASTDEHCNTLLPDKENIDSILSIFQMPELDDGEGLELRYFDLQGEISEFLLGSMHRSQSLENEESRQRHLPQGSLFVELHTGATMADSTTQHNEREQPEESMRVDSESHSIPEPSITFMEKDRSLGAQEIGTGTSPHEAGPLGQNHEGTPSSAGLPLTATSRYALSRERSTPESSFQESSGAEAPSLSQFSPKKTPKNTIVDTNGSPRLLSERLRESCEVQTLVLDDTAYSPGFYKDRTTVRVPTSFTNRLRLCAGQNNRPEITGLSQNETVQKMLLETSESLTRHIESENTTISEIFESFRKNCHQMLDQLSEAQEARVRLCQQQMEGIRKQHAKICEELVHRMRRDEERFQKILGIT</sequence>
<dbReference type="GeneID" id="37079710"/>
<feature type="compositionally biased region" description="Basic and acidic residues" evidence="1">
    <location>
        <begin position="26"/>
        <end position="43"/>
    </location>
</feature>
<dbReference type="Proteomes" id="UP000248349">
    <property type="component" value="Unassembled WGS sequence"/>
</dbReference>
<feature type="region of interest" description="Disordered" evidence="1">
    <location>
        <begin position="283"/>
        <end position="363"/>
    </location>
</feature>
<accession>A0A318ZS54</accession>
<evidence type="ECO:0000313" key="3">
    <source>
        <dbReference type="Proteomes" id="UP000248349"/>
    </source>
</evidence>
<gene>
    <name evidence="2" type="ORF">BP01DRAFT_396606</name>
</gene>
<feature type="region of interest" description="Disordered" evidence="1">
    <location>
        <begin position="241"/>
        <end position="269"/>
    </location>
</feature>
<feature type="compositionally biased region" description="Basic and acidic residues" evidence="1">
    <location>
        <begin position="247"/>
        <end position="265"/>
    </location>
</feature>